<evidence type="ECO:0000259" key="1">
    <source>
        <dbReference type="Pfam" id="PF07790"/>
    </source>
</evidence>
<dbReference type="InParanoid" id="A0A1Q6DWB6"/>
<comment type="caution">
    <text evidence="2">The sequence shown here is derived from an EMBL/GenBank/DDBJ whole genome shotgun (WGS) entry which is preliminary data.</text>
</comment>
<organism evidence="2 3">
    <name type="scientific">Methanohalarchaeum thermophilum</name>
    <dbReference type="NCBI Taxonomy" id="1903181"/>
    <lineage>
        <taxon>Archaea</taxon>
        <taxon>Methanobacteriati</taxon>
        <taxon>Methanobacteriota</taxon>
        <taxon>Methanonatronarchaeia</taxon>
        <taxon>Methanonatronarchaeales</taxon>
        <taxon>Methanonatronarchaeaceae</taxon>
        <taxon>Candidatus Methanohalarchaeum</taxon>
    </lineage>
</organism>
<feature type="domain" description="Archaeal Type IV pilin N-terminal" evidence="1">
    <location>
        <begin position="1"/>
        <end position="63"/>
    </location>
</feature>
<keyword evidence="3" id="KW-1185">Reference proteome</keyword>
<dbReference type="EMBL" id="MSDW01000001">
    <property type="protein sequence ID" value="OKY78680.1"/>
    <property type="molecule type" value="Genomic_DNA"/>
</dbReference>
<dbReference type="Proteomes" id="UP000185744">
    <property type="component" value="Unassembled WGS sequence"/>
</dbReference>
<accession>A0A1Q6DWB6</accession>
<evidence type="ECO:0000313" key="3">
    <source>
        <dbReference type="Proteomes" id="UP000185744"/>
    </source>
</evidence>
<sequence length="135" mass="14012">MVAITVIMAAIVAGFVFGVIQSPQATPTASVSIDSLENSSSKMVLLHQSGNSLNASEIEIVITDLDNSGKSTVINLSDTKVGGMWSAGERITIEESGSATDGNFAYPFVEGHHFEVRVIHTKSGGAISASTAEAQ</sequence>
<evidence type="ECO:0000313" key="2">
    <source>
        <dbReference type="EMBL" id="OKY78680.1"/>
    </source>
</evidence>
<protein>
    <submittedName>
        <fullName evidence="2">Pilin/Flagellin, PilA family</fullName>
    </submittedName>
</protein>
<name>A0A1Q6DWB6_METT1</name>
<reference evidence="2" key="1">
    <citation type="submission" date="2016-12" db="EMBL/GenBank/DDBJ databases">
        <title>Discovery of methanogenic haloarchaea.</title>
        <authorList>
            <person name="Sorokin D.Y."/>
            <person name="Makarova K.S."/>
            <person name="Abbas B."/>
            <person name="Ferrer M."/>
            <person name="Golyshin P.N."/>
        </authorList>
    </citation>
    <scope>NUCLEOTIDE SEQUENCE [LARGE SCALE GENOMIC DNA]</scope>
    <source>
        <strain evidence="2">HMET1</strain>
    </source>
</reference>
<gene>
    <name evidence="2" type="ORF">BTN85_1177</name>
</gene>
<proteinExistence type="predicted"/>
<dbReference type="AlphaFoldDB" id="A0A1Q6DWB6"/>
<dbReference type="InterPro" id="IPR012859">
    <property type="entry name" value="Pilin_N_archaeal"/>
</dbReference>
<dbReference type="Pfam" id="PF07790">
    <property type="entry name" value="Pilin_N"/>
    <property type="match status" value="1"/>
</dbReference>